<dbReference type="InterPro" id="IPR036047">
    <property type="entry name" value="F-box-like_dom_sf"/>
</dbReference>
<sequence length="449" mass="50493">MQVAPHIRNEGTDSCGVVPDFNTLPDLVWLTVLKYLPVADKYHVSVTCSRLHDLFYNPSVWRTADLFVSASNGGKSVEERLPHGQKVMARKFGHFFERVSIEARLVSDQLEEETDEILTELTQNWQLKFLKLRIMPAPCEGCTVLLSILRKVLRRATGVQMLVFAVSRYQNCEEAPLCVQLLEAVADSSSFTELTALHLYWLADEEIEEAISSPLSLPPTVELVSKLPALQHLLVRSINLSNRLLQELSARGRCRLRSLSVSVLALSFDDGFTPEVSSAAWAEVTSACPDLEVHCIVKELVPESDLDRLFKPEGPIVSLQFHKKCFFDGPKHCLELVSFSEKFASSMKSFICSEDCDSSVFCDGALVSMVTACTELQHLVFNGGIQSKTIMHLASLERKWRRFEFTERKIATGTHVAGYAADDLRRRELDELCDFVSKRLGYSWKLVQG</sequence>
<dbReference type="SUPFAM" id="SSF81383">
    <property type="entry name" value="F-box domain"/>
    <property type="match status" value="1"/>
</dbReference>
<dbReference type="AlphaFoldDB" id="A0ABD0KIT2"/>
<evidence type="ECO:0000313" key="2">
    <source>
        <dbReference type="EMBL" id="KAK7486977.1"/>
    </source>
</evidence>
<reference evidence="2 3" key="1">
    <citation type="journal article" date="2023" name="Sci. Data">
        <title>Genome assembly of the Korean intertidal mud-creeper Batillaria attramentaria.</title>
        <authorList>
            <person name="Patra A.K."/>
            <person name="Ho P.T."/>
            <person name="Jun S."/>
            <person name="Lee S.J."/>
            <person name="Kim Y."/>
            <person name="Won Y.J."/>
        </authorList>
    </citation>
    <scope>NUCLEOTIDE SEQUENCE [LARGE SCALE GENOMIC DNA]</scope>
    <source>
        <strain evidence="2">Wonlab-2016</strain>
    </source>
</reference>
<keyword evidence="3" id="KW-1185">Reference proteome</keyword>
<dbReference type="PANTHER" id="PTHR20872:SF1">
    <property type="entry name" value="F-BOX DOMAIN-CONTAINING PROTEIN"/>
    <property type="match status" value="1"/>
</dbReference>
<gene>
    <name evidence="2" type="ORF">BaRGS_00021793</name>
</gene>
<dbReference type="EMBL" id="JACVVK020000171">
    <property type="protein sequence ID" value="KAK7486977.1"/>
    <property type="molecule type" value="Genomic_DNA"/>
</dbReference>
<dbReference type="Gene3D" id="3.80.10.10">
    <property type="entry name" value="Ribonuclease Inhibitor"/>
    <property type="match status" value="1"/>
</dbReference>
<dbReference type="Proteomes" id="UP001519460">
    <property type="component" value="Unassembled WGS sequence"/>
</dbReference>
<dbReference type="Gene3D" id="1.20.1280.50">
    <property type="match status" value="1"/>
</dbReference>
<organism evidence="2 3">
    <name type="scientific">Batillaria attramentaria</name>
    <dbReference type="NCBI Taxonomy" id="370345"/>
    <lineage>
        <taxon>Eukaryota</taxon>
        <taxon>Metazoa</taxon>
        <taxon>Spiralia</taxon>
        <taxon>Lophotrochozoa</taxon>
        <taxon>Mollusca</taxon>
        <taxon>Gastropoda</taxon>
        <taxon>Caenogastropoda</taxon>
        <taxon>Sorbeoconcha</taxon>
        <taxon>Cerithioidea</taxon>
        <taxon>Batillariidae</taxon>
        <taxon>Batillaria</taxon>
    </lineage>
</organism>
<dbReference type="InterPro" id="IPR001810">
    <property type="entry name" value="F-box_dom"/>
</dbReference>
<dbReference type="PROSITE" id="PS50181">
    <property type="entry name" value="FBOX"/>
    <property type="match status" value="1"/>
</dbReference>
<name>A0ABD0KIT2_9CAEN</name>
<proteinExistence type="predicted"/>
<dbReference type="InterPro" id="IPR032675">
    <property type="entry name" value="LRR_dom_sf"/>
</dbReference>
<evidence type="ECO:0000259" key="1">
    <source>
        <dbReference type="PROSITE" id="PS50181"/>
    </source>
</evidence>
<comment type="caution">
    <text evidence="2">The sequence shown here is derived from an EMBL/GenBank/DDBJ whole genome shotgun (WGS) entry which is preliminary data.</text>
</comment>
<accession>A0ABD0KIT2</accession>
<protein>
    <recommendedName>
        <fullName evidence="1">F-box domain-containing protein</fullName>
    </recommendedName>
</protein>
<dbReference type="Pfam" id="PF12937">
    <property type="entry name" value="F-box-like"/>
    <property type="match status" value="1"/>
</dbReference>
<feature type="domain" description="F-box" evidence="1">
    <location>
        <begin position="18"/>
        <end position="64"/>
    </location>
</feature>
<dbReference type="PANTHER" id="PTHR20872">
    <property type="match status" value="1"/>
</dbReference>
<evidence type="ECO:0000313" key="3">
    <source>
        <dbReference type="Proteomes" id="UP001519460"/>
    </source>
</evidence>